<dbReference type="Gene3D" id="4.10.240.10">
    <property type="entry name" value="Zn(2)-C6 fungal-type DNA-binding domain"/>
    <property type="match status" value="1"/>
</dbReference>
<feature type="compositionally biased region" description="Low complexity" evidence="2">
    <location>
        <begin position="107"/>
        <end position="122"/>
    </location>
</feature>
<evidence type="ECO:0000256" key="1">
    <source>
        <dbReference type="ARBA" id="ARBA00023242"/>
    </source>
</evidence>
<dbReference type="InterPro" id="IPR036864">
    <property type="entry name" value="Zn2-C6_fun-type_DNA-bd_sf"/>
</dbReference>
<dbReference type="InterPro" id="IPR001138">
    <property type="entry name" value="Zn2Cys6_DnaBD"/>
</dbReference>
<dbReference type="InParanoid" id="D8Q2G2"/>
<reference evidence="4 5" key="1">
    <citation type="journal article" date="2010" name="Nat. Biotechnol.">
        <title>Genome sequence of the model mushroom Schizophyllum commune.</title>
        <authorList>
            <person name="Ohm R.A."/>
            <person name="de Jong J.F."/>
            <person name="Lugones L.G."/>
            <person name="Aerts A."/>
            <person name="Kothe E."/>
            <person name="Stajich J.E."/>
            <person name="de Vries R.P."/>
            <person name="Record E."/>
            <person name="Levasseur A."/>
            <person name="Baker S.E."/>
            <person name="Bartholomew K.A."/>
            <person name="Coutinho P.M."/>
            <person name="Erdmann S."/>
            <person name="Fowler T.J."/>
            <person name="Gathman A.C."/>
            <person name="Lombard V."/>
            <person name="Henrissat B."/>
            <person name="Knabe N."/>
            <person name="Kuees U."/>
            <person name="Lilly W.W."/>
            <person name="Lindquist E."/>
            <person name="Lucas S."/>
            <person name="Magnuson J.K."/>
            <person name="Piumi F."/>
            <person name="Raudaskoski M."/>
            <person name="Salamov A."/>
            <person name="Schmutz J."/>
            <person name="Schwarze F.W.M.R."/>
            <person name="vanKuyk P.A."/>
            <person name="Horton J.S."/>
            <person name="Grigoriev I.V."/>
            <person name="Woesten H.A.B."/>
        </authorList>
    </citation>
    <scope>NUCLEOTIDE SEQUENCE [LARGE SCALE GENOMIC DNA]</scope>
    <source>
        <strain evidence="5">H4-8 / FGSC 9210</strain>
    </source>
</reference>
<dbReference type="STRING" id="578458.D8Q2G2"/>
<gene>
    <name evidence="4" type="ORF">SCHCODRAFT_234557</name>
</gene>
<feature type="compositionally biased region" description="Basic and acidic residues" evidence="2">
    <location>
        <begin position="640"/>
        <end position="651"/>
    </location>
</feature>
<dbReference type="AlphaFoldDB" id="D8Q2G2"/>
<dbReference type="CDD" id="cd00067">
    <property type="entry name" value="GAL4"/>
    <property type="match status" value="1"/>
</dbReference>
<organism evidence="5">
    <name type="scientific">Schizophyllum commune (strain H4-8 / FGSC 9210)</name>
    <name type="common">Split gill fungus</name>
    <dbReference type="NCBI Taxonomy" id="578458"/>
    <lineage>
        <taxon>Eukaryota</taxon>
        <taxon>Fungi</taxon>
        <taxon>Dikarya</taxon>
        <taxon>Basidiomycota</taxon>
        <taxon>Agaricomycotina</taxon>
        <taxon>Agaricomycetes</taxon>
        <taxon>Agaricomycetidae</taxon>
        <taxon>Agaricales</taxon>
        <taxon>Schizophyllaceae</taxon>
        <taxon>Schizophyllum</taxon>
    </lineage>
</organism>
<dbReference type="GO" id="GO:0008270">
    <property type="term" value="F:zinc ion binding"/>
    <property type="evidence" value="ECO:0007669"/>
    <property type="project" value="InterPro"/>
</dbReference>
<proteinExistence type="predicted"/>
<dbReference type="InterPro" id="IPR050797">
    <property type="entry name" value="Carb_Metab_Trans_Reg"/>
</dbReference>
<feature type="compositionally biased region" description="Low complexity" evidence="2">
    <location>
        <begin position="73"/>
        <end position="96"/>
    </location>
</feature>
<keyword evidence="1" id="KW-0539">Nucleus</keyword>
<feature type="compositionally biased region" description="Polar residues" evidence="2">
    <location>
        <begin position="1"/>
        <end position="15"/>
    </location>
</feature>
<dbReference type="HOGENOM" id="CLU_016210_0_0_1"/>
<name>D8Q2G2_SCHCM</name>
<feature type="region of interest" description="Disordered" evidence="2">
    <location>
        <begin position="631"/>
        <end position="652"/>
    </location>
</feature>
<evidence type="ECO:0000256" key="2">
    <source>
        <dbReference type="SAM" id="MobiDB-lite"/>
    </source>
</evidence>
<keyword evidence="5" id="KW-1185">Reference proteome</keyword>
<dbReference type="PANTHER" id="PTHR31668">
    <property type="entry name" value="GLUCOSE TRANSPORT TRANSCRIPTION REGULATOR RGT1-RELATED-RELATED"/>
    <property type="match status" value="1"/>
</dbReference>
<dbReference type="VEuPathDB" id="FungiDB:SCHCODRAFT_02537367"/>
<dbReference type="GO" id="GO:0000981">
    <property type="term" value="F:DNA-binding transcription factor activity, RNA polymerase II-specific"/>
    <property type="evidence" value="ECO:0007669"/>
    <property type="project" value="InterPro"/>
</dbReference>
<protein>
    <recommendedName>
        <fullName evidence="3">Zn(2)-C6 fungal-type domain-containing protein</fullName>
    </recommendedName>
</protein>
<dbReference type="EMBL" id="GL377305">
    <property type="protein sequence ID" value="EFI98113.1"/>
    <property type="molecule type" value="Genomic_DNA"/>
</dbReference>
<dbReference type="PROSITE" id="PS00463">
    <property type="entry name" value="ZN2_CY6_FUNGAL_1"/>
    <property type="match status" value="1"/>
</dbReference>
<dbReference type="Proteomes" id="UP000007431">
    <property type="component" value="Unassembled WGS sequence"/>
</dbReference>
<accession>D8Q2G2</accession>
<evidence type="ECO:0000313" key="4">
    <source>
        <dbReference type="EMBL" id="EFI98113.1"/>
    </source>
</evidence>
<evidence type="ECO:0000259" key="3">
    <source>
        <dbReference type="PROSITE" id="PS50048"/>
    </source>
</evidence>
<dbReference type="OMA" id="RCAMAYS"/>
<dbReference type="SUPFAM" id="SSF57701">
    <property type="entry name" value="Zn2/Cys6 DNA-binding domain"/>
    <property type="match status" value="1"/>
</dbReference>
<sequence length="870" mass="95989">MAPVTFKNTVQSTSAVKKKKKPPACDYCKARRVICHPQPDGKPCPRCVEKEVTCTTTPVVRRKPKRRTEGDSDQAASAPAPSAAAHSSPSTSSSARARAKSRDKSGTPPAKAPPAASASTSTNNAVLAWRDTHNPLPPPLVQELMKLFPFVPQSQLPIVPYRRIYDKLEACGWDPVQLDVQSRVLAQCIMAVTSRVSTHPALVGADVSDAQLAGFLSSGNLMMTPGLDLRELGRRRDPICRRLHEEACQLAHEAGIMMMASEENAASLYLLDFLESSTNQYDNPTTWTAAMTWQMRSLAESEEYAELFGVNFRRLHWPVQLMNVALLALCAGRSIPFTEHDERLLCGPAPPNIEAATFSLANGPVTGKNIGAFLYPFLHHVIQLARQSSESIIGPYAKRFPLNEAALINHISAVEALQKTCVFLHDCIEFAIPRVRQDWVRPALANGYFITGLAMPSLLVPLHRELRRRLAEGSVSVLHRGTDGIGEYSLDTTDRTRHRIELLHRQVRAMALHAIASVTKRARDLPSLPYLTHLHCSRFASWTHMLLEECDGDEISIGERYATLERLCDILRLDGFAWVDRSGSLPAVEAEMALLQAQQQLVPHYNRPDVPNGWQDDLAMTGNPAAYDDSAFGAMQADGPRNDRPPSDSHVYDGAWNLSINNHAPTLPGASITPDFPGAPAGMPGLLEDSQMLEQALLQSSIPMNFESYAAPGLDGGVFVIEKSVKKEERRGSDGGPAELNVLERVPEYTTLEKTVPVVDLISATLRCNVEMQAQNTQRRQVHATEEYRRVYLRLKFQLLESRQPGPLILSLLRAHEPQGKRQDAQLGEIDQKGGGFYGFHRRADAKYLELGPGKNGPARIAVQLNVYQS</sequence>
<feature type="region of interest" description="Disordered" evidence="2">
    <location>
        <begin position="55"/>
        <end position="122"/>
    </location>
</feature>
<feature type="region of interest" description="Disordered" evidence="2">
    <location>
        <begin position="1"/>
        <end position="24"/>
    </location>
</feature>
<dbReference type="PROSITE" id="PS50048">
    <property type="entry name" value="ZN2_CY6_FUNGAL_2"/>
    <property type="match status" value="1"/>
</dbReference>
<feature type="domain" description="Zn(2)-C6 fungal-type" evidence="3">
    <location>
        <begin position="24"/>
        <end position="56"/>
    </location>
</feature>
<evidence type="ECO:0000313" key="5">
    <source>
        <dbReference type="Proteomes" id="UP000007431"/>
    </source>
</evidence>